<organism evidence="1 2">
    <name type="scientific">Apiospora aurea</name>
    <dbReference type="NCBI Taxonomy" id="335848"/>
    <lineage>
        <taxon>Eukaryota</taxon>
        <taxon>Fungi</taxon>
        <taxon>Dikarya</taxon>
        <taxon>Ascomycota</taxon>
        <taxon>Pezizomycotina</taxon>
        <taxon>Sordariomycetes</taxon>
        <taxon>Xylariomycetidae</taxon>
        <taxon>Amphisphaeriales</taxon>
        <taxon>Apiosporaceae</taxon>
        <taxon>Apiospora</taxon>
    </lineage>
</organism>
<gene>
    <name evidence="1" type="ORF">PG986_000733</name>
</gene>
<dbReference type="RefSeq" id="XP_066705848.1">
    <property type="nucleotide sequence ID" value="XM_066836955.1"/>
</dbReference>
<comment type="caution">
    <text evidence="1">The sequence shown here is derived from an EMBL/GenBank/DDBJ whole genome shotgun (WGS) entry which is preliminary data.</text>
</comment>
<sequence length="127" mass="14450">MTITEMHCSRILGLFSGTEIDQSLPTEENVHNTMVDLLHRVQALRHQEPTNSELEDLWMNEYRAGNLVRIEALQGSSARLQIPISEPNPGGDGPNSVHHPEFVRINDGVWRLLVRNYILQETTIKLV</sequence>
<keyword evidence="2" id="KW-1185">Reference proteome</keyword>
<accession>A0ABR1QUU7</accession>
<protein>
    <submittedName>
        <fullName evidence="1">Uncharacterized protein</fullName>
    </submittedName>
</protein>
<dbReference type="GeneID" id="92070017"/>
<proteinExistence type="predicted"/>
<name>A0ABR1QUU7_9PEZI</name>
<reference evidence="1 2" key="1">
    <citation type="submission" date="2023-01" db="EMBL/GenBank/DDBJ databases">
        <title>Analysis of 21 Apiospora genomes using comparative genomics revels a genus with tremendous synthesis potential of carbohydrate active enzymes and secondary metabolites.</title>
        <authorList>
            <person name="Sorensen T."/>
        </authorList>
    </citation>
    <scope>NUCLEOTIDE SEQUENCE [LARGE SCALE GENOMIC DNA]</scope>
    <source>
        <strain evidence="1 2">CBS 24483</strain>
    </source>
</reference>
<evidence type="ECO:0000313" key="1">
    <source>
        <dbReference type="EMBL" id="KAK7966456.1"/>
    </source>
</evidence>
<dbReference type="EMBL" id="JAQQWE010000001">
    <property type="protein sequence ID" value="KAK7966456.1"/>
    <property type="molecule type" value="Genomic_DNA"/>
</dbReference>
<dbReference type="Proteomes" id="UP001391051">
    <property type="component" value="Unassembled WGS sequence"/>
</dbReference>
<evidence type="ECO:0000313" key="2">
    <source>
        <dbReference type="Proteomes" id="UP001391051"/>
    </source>
</evidence>